<keyword evidence="1" id="KW-0812">Transmembrane</keyword>
<keyword evidence="1" id="KW-1133">Transmembrane helix</keyword>
<name>A0A2U2AM68_9GAMM</name>
<evidence type="ECO:0000256" key="1">
    <source>
        <dbReference type="SAM" id="Phobius"/>
    </source>
</evidence>
<proteinExistence type="predicted"/>
<dbReference type="AlphaFoldDB" id="A0A2U2AM68"/>
<feature type="transmembrane region" description="Helical" evidence="1">
    <location>
        <begin position="27"/>
        <end position="52"/>
    </location>
</feature>
<sequence length="99" mass="11669">MLDGTLLKQLLKLLLALKEDATLQRVAFFYTIVQFINSSIGCYYGVVMIYLYRSFNYLNKYSLVIDNKVFILMINLITKNDHLPLMREFPRIREALDLI</sequence>
<evidence type="ECO:0000313" key="3">
    <source>
        <dbReference type="Proteomes" id="UP000244948"/>
    </source>
</evidence>
<dbReference type="EMBL" id="QEWR01000002">
    <property type="protein sequence ID" value="PWD84299.1"/>
    <property type="molecule type" value="Genomic_DNA"/>
</dbReference>
<accession>A0A2U2AM68</accession>
<dbReference type="Proteomes" id="UP000244948">
    <property type="component" value="Unassembled WGS sequence"/>
</dbReference>
<keyword evidence="1" id="KW-0472">Membrane</keyword>
<organism evidence="2 3">
    <name type="scientific">Ignatzschineria indica</name>
    <dbReference type="NCBI Taxonomy" id="472583"/>
    <lineage>
        <taxon>Bacteria</taxon>
        <taxon>Pseudomonadati</taxon>
        <taxon>Pseudomonadota</taxon>
        <taxon>Gammaproteobacteria</taxon>
        <taxon>Cardiobacteriales</taxon>
        <taxon>Ignatzschineriaceae</taxon>
        <taxon>Ignatzschineria</taxon>
    </lineage>
</organism>
<keyword evidence="3" id="KW-1185">Reference proteome</keyword>
<evidence type="ECO:0000313" key="2">
    <source>
        <dbReference type="EMBL" id="PWD84299.1"/>
    </source>
</evidence>
<reference evidence="2 3" key="1">
    <citation type="journal article" date="2018" name="Genome Announc.">
        <title>Ignatzschineria cameli sp. nov., isolated from necrotic foot tissue of dromedaries (Camelus dromedarius) and associated maggots (Wohlfahrtia species) in Dubai.</title>
        <authorList>
            <person name="Tsang C.C."/>
            <person name="Tang J.Y."/>
            <person name="Fong J.Y."/>
            <person name="Kinne J."/>
            <person name="Lee H.H."/>
            <person name="Joseph M."/>
            <person name="Jose S."/>
            <person name="Schuster R.K."/>
            <person name="Tang Y."/>
            <person name="Sivakumar S."/>
            <person name="Chen J.H."/>
            <person name="Teng J.L."/>
            <person name="Lau S.K."/>
            <person name="Wernery U."/>
            <person name="Woo P.C."/>
        </authorList>
    </citation>
    <scope>NUCLEOTIDE SEQUENCE [LARGE SCALE GENOMIC DNA]</scope>
    <source>
        <strain evidence="2 3">KCTC 22643</strain>
    </source>
</reference>
<comment type="caution">
    <text evidence="2">The sequence shown here is derived from an EMBL/GenBank/DDBJ whole genome shotgun (WGS) entry which is preliminary data.</text>
</comment>
<gene>
    <name evidence="2" type="ORF">DC082_01795</name>
</gene>
<protein>
    <submittedName>
        <fullName evidence="2">Uncharacterized protein</fullName>
    </submittedName>
</protein>